<evidence type="ECO:0000313" key="6">
    <source>
        <dbReference type="EMBL" id="SFC63052.1"/>
    </source>
</evidence>
<keyword evidence="5" id="KW-0997">Cell inner membrane</keyword>
<feature type="transmembrane region" description="Helical" evidence="5">
    <location>
        <begin position="122"/>
        <end position="142"/>
    </location>
</feature>
<evidence type="ECO:0000256" key="3">
    <source>
        <dbReference type="ARBA" id="ARBA00022989"/>
    </source>
</evidence>
<evidence type="ECO:0000256" key="4">
    <source>
        <dbReference type="ARBA" id="ARBA00023136"/>
    </source>
</evidence>
<keyword evidence="1 5" id="KW-1003">Cell membrane</keyword>
<organism evidence="6 7">
    <name type="scientific">Kushneria avicenniae</name>
    <dbReference type="NCBI Taxonomy" id="402385"/>
    <lineage>
        <taxon>Bacteria</taxon>
        <taxon>Pseudomonadati</taxon>
        <taxon>Pseudomonadota</taxon>
        <taxon>Gammaproteobacteria</taxon>
        <taxon>Oceanospirillales</taxon>
        <taxon>Halomonadaceae</taxon>
        <taxon>Kushneria</taxon>
    </lineage>
</organism>
<dbReference type="RefSeq" id="WP_090133737.1">
    <property type="nucleotide sequence ID" value="NZ_FOLY01000004.1"/>
</dbReference>
<keyword evidence="3 5" id="KW-1133">Transmembrane helix</keyword>
<keyword evidence="7" id="KW-1185">Reference proteome</keyword>
<protein>
    <recommendedName>
        <fullName evidence="5">Inner membrane-spanning protein YciB</fullName>
    </recommendedName>
</protein>
<sequence>MKMLIDFLPIAIFVLVYQLTKDIVLATAVLIPATIAQVLFTWWRWRKVEKMHLVTLALVVLLGGATVILGDGEFIKWKPTVVNWLFAVAFLLSPLLGGKSLIERMMEKNMTLPSPVWTRLNLAWVVFFLAMGAVNIVVFTHFSEEVWVNFKLFGMMGLTILFILVQGVYLARHLPRDENTIQGTGSRKEEK</sequence>
<gene>
    <name evidence="5" type="primary">yciB</name>
    <name evidence="6" type="ORF">SAMN05421848_2124</name>
</gene>
<dbReference type="STRING" id="402385.SAMN05421848_2124"/>
<comment type="subcellular location">
    <subcellularLocation>
        <location evidence="5">Cell inner membrane</location>
        <topology evidence="5">Multi-pass membrane protein</topology>
    </subcellularLocation>
</comment>
<feature type="transmembrane region" description="Helical" evidence="5">
    <location>
        <begin position="148"/>
        <end position="171"/>
    </location>
</feature>
<dbReference type="NCBIfam" id="NF001325">
    <property type="entry name" value="PRK00259.1-3"/>
    <property type="match status" value="1"/>
</dbReference>
<dbReference type="PANTHER" id="PTHR36917:SF1">
    <property type="entry name" value="INNER MEMBRANE-SPANNING PROTEIN YCIB"/>
    <property type="match status" value="1"/>
</dbReference>
<reference evidence="7" key="1">
    <citation type="submission" date="2016-10" db="EMBL/GenBank/DDBJ databases">
        <authorList>
            <person name="Varghese N."/>
            <person name="Submissions S."/>
        </authorList>
    </citation>
    <scope>NUCLEOTIDE SEQUENCE [LARGE SCALE GENOMIC DNA]</scope>
    <source>
        <strain evidence="7">DSM 23439</strain>
    </source>
</reference>
<dbReference type="OrthoDB" id="9788219at2"/>
<dbReference type="PANTHER" id="PTHR36917">
    <property type="entry name" value="INTRACELLULAR SEPTATION PROTEIN A-RELATED"/>
    <property type="match status" value="1"/>
</dbReference>
<proteinExistence type="inferred from homology"/>
<dbReference type="Proteomes" id="UP000199046">
    <property type="component" value="Unassembled WGS sequence"/>
</dbReference>
<feature type="transmembrane region" description="Helical" evidence="5">
    <location>
        <begin position="23"/>
        <end position="43"/>
    </location>
</feature>
<accession>A0A1I1KS19</accession>
<comment type="similarity">
    <text evidence="5">Belongs to the YciB family.</text>
</comment>
<comment type="function">
    <text evidence="5">Plays a role in cell envelope biogenesis, maintenance of cell envelope integrity and membrane homeostasis.</text>
</comment>
<evidence type="ECO:0000256" key="1">
    <source>
        <dbReference type="ARBA" id="ARBA00022475"/>
    </source>
</evidence>
<dbReference type="GO" id="GO:0005886">
    <property type="term" value="C:plasma membrane"/>
    <property type="evidence" value="ECO:0007669"/>
    <property type="project" value="UniProtKB-SubCell"/>
</dbReference>
<dbReference type="HAMAP" id="MF_00189">
    <property type="entry name" value="YciB"/>
    <property type="match status" value="1"/>
</dbReference>
<keyword evidence="2 5" id="KW-0812">Transmembrane</keyword>
<dbReference type="EMBL" id="FOLY01000004">
    <property type="protein sequence ID" value="SFC63052.1"/>
    <property type="molecule type" value="Genomic_DNA"/>
</dbReference>
<evidence type="ECO:0000256" key="2">
    <source>
        <dbReference type="ARBA" id="ARBA00022692"/>
    </source>
</evidence>
<dbReference type="AlphaFoldDB" id="A0A1I1KS19"/>
<dbReference type="InterPro" id="IPR006008">
    <property type="entry name" value="YciB"/>
</dbReference>
<name>A0A1I1KS19_9GAMM</name>
<evidence type="ECO:0000256" key="5">
    <source>
        <dbReference type="HAMAP-Rule" id="MF_00189"/>
    </source>
</evidence>
<feature type="transmembrane region" description="Helical" evidence="5">
    <location>
        <begin position="81"/>
        <end position="102"/>
    </location>
</feature>
<feature type="transmembrane region" description="Helical" evidence="5">
    <location>
        <begin position="50"/>
        <end position="69"/>
    </location>
</feature>
<evidence type="ECO:0000313" key="7">
    <source>
        <dbReference type="Proteomes" id="UP000199046"/>
    </source>
</evidence>
<keyword evidence="4 5" id="KW-0472">Membrane</keyword>
<dbReference type="NCBIfam" id="TIGR00997">
    <property type="entry name" value="ispZ"/>
    <property type="match status" value="1"/>
</dbReference>
<dbReference type="Pfam" id="PF04279">
    <property type="entry name" value="IspA"/>
    <property type="match status" value="1"/>
</dbReference>